<evidence type="ECO:0000313" key="3">
    <source>
        <dbReference type="Proteomes" id="UP000053144"/>
    </source>
</evidence>
<sequence length="260" mass="29291">MEFQSWMHLKRIRNSKPEQNSKLKIQSEYHNNFKKLRTKTVGLGTKCEWIRPDKMNDVYECEIRNVIGMIEQVREEKILSELKILTTTARSQSCTARSRSCTARSRSCLRSVAKTQSTHRFTDRSVSIMPPLDLDHASLEMHPNSKSFIQDEQLNAIEVFKINNTIGSPLSPFCSSSNAERTSLSKGPTEKPPISPPMEVPFTVSSNRFLPSPPIFPRFIPLQFLDLLIASVGCDCECSTPLITGSGRISSQAPQSRRGS</sequence>
<feature type="compositionally biased region" description="Pro residues" evidence="1">
    <location>
        <begin position="190"/>
        <end position="199"/>
    </location>
</feature>
<dbReference type="Gramene" id="KOM47159">
    <property type="protein sequence ID" value="KOM47159"/>
    <property type="gene ID" value="LR48_Vigan07g086300"/>
</dbReference>
<evidence type="ECO:0000256" key="1">
    <source>
        <dbReference type="SAM" id="MobiDB-lite"/>
    </source>
</evidence>
<feature type="compositionally biased region" description="Polar residues" evidence="1">
    <location>
        <begin position="177"/>
        <end position="186"/>
    </location>
</feature>
<proteinExistence type="predicted"/>
<dbReference type="Proteomes" id="UP000053144">
    <property type="component" value="Chromosome 7"/>
</dbReference>
<protein>
    <submittedName>
        <fullName evidence="2">Uncharacterized protein</fullName>
    </submittedName>
</protein>
<dbReference type="EMBL" id="CM003377">
    <property type="protein sequence ID" value="KOM47159.1"/>
    <property type="molecule type" value="Genomic_DNA"/>
</dbReference>
<gene>
    <name evidence="2" type="ORF">LR48_Vigan07g086300</name>
</gene>
<organism evidence="2 3">
    <name type="scientific">Phaseolus angularis</name>
    <name type="common">Azuki bean</name>
    <name type="synonym">Vigna angularis</name>
    <dbReference type="NCBI Taxonomy" id="3914"/>
    <lineage>
        <taxon>Eukaryota</taxon>
        <taxon>Viridiplantae</taxon>
        <taxon>Streptophyta</taxon>
        <taxon>Embryophyta</taxon>
        <taxon>Tracheophyta</taxon>
        <taxon>Spermatophyta</taxon>
        <taxon>Magnoliopsida</taxon>
        <taxon>eudicotyledons</taxon>
        <taxon>Gunneridae</taxon>
        <taxon>Pentapetalae</taxon>
        <taxon>rosids</taxon>
        <taxon>fabids</taxon>
        <taxon>Fabales</taxon>
        <taxon>Fabaceae</taxon>
        <taxon>Papilionoideae</taxon>
        <taxon>50 kb inversion clade</taxon>
        <taxon>NPAAA clade</taxon>
        <taxon>indigoferoid/millettioid clade</taxon>
        <taxon>Phaseoleae</taxon>
        <taxon>Vigna</taxon>
    </lineage>
</organism>
<name>A0A0L9UX83_PHAAN</name>
<dbReference type="AlphaFoldDB" id="A0A0L9UX83"/>
<feature type="region of interest" description="Disordered" evidence="1">
    <location>
        <begin position="177"/>
        <end position="199"/>
    </location>
</feature>
<reference evidence="3" key="1">
    <citation type="journal article" date="2015" name="Proc. Natl. Acad. Sci. U.S.A.">
        <title>Genome sequencing of adzuki bean (Vigna angularis) provides insight into high starch and low fat accumulation and domestication.</title>
        <authorList>
            <person name="Yang K."/>
            <person name="Tian Z."/>
            <person name="Chen C."/>
            <person name="Luo L."/>
            <person name="Zhao B."/>
            <person name="Wang Z."/>
            <person name="Yu L."/>
            <person name="Li Y."/>
            <person name="Sun Y."/>
            <person name="Li W."/>
            <person name="Chen Y."/>
            <person name="Li Y."/>
            <person name="Zhang Y."/>
            <person name="Ai D."/>
            <person name="Zhao J."/>
            <person name="Shang C."/>
            <person name="Ma Y."/>
            <person name="Wu B."/>
            <person name="Wang M."/>
            <person name="Gao L."/>
            <person name="Sun D."/>
            <person name="Zhang P."/>
            <person name="Guo F."/>
            <person name="Wang W."/>
            <person name="Li Y."/>
            <person name="Wang J."/>
            <person name="Varshney R.K."/>
            <person name="Wang J."/>
            <person name="Ling H.Q."/>
            <person name="Wan P."/>
        </authorList>
    </citation>
    <scope>NUCLEOTIDE SEQUENCE</scope>
    <source>
        <strain evidence="3">cv. Jingnong 6</strain>
    </source>
</reference>
<evidence type="ECO:0000313" key="2">
    <source>
        <dbReference type="EMBL" id="KOM47159.1"/>
    </source>
</evidence>
<accession>A0A0L9UX83</accession>